<keyword evidence="1" id="KW-0472">Membrane</keyword>
<gene>
    <name evidence="2" type="ORF">OU419_16735</name>
</gene>
<keyword evidence="3" id="KW-1185">Reference proteome</keyword>
<evidence type="ECO:0000313" key="3">
    <source>
        <dbReference type="Proteomes" id="UP001163624"/>
    </source>
</evidence>
<reference evidence="2" key="1">
    <citation type="submission" date="2022-11" db="EMBL/GenBank/DDBJ databases">
        <title>Pseudomonas triclosanedens sp. nov., a triclosan degrader isolated from activated sludge.</title>
        <authorList>
            <person name="Yin Y."/>
            <person name="Lu Z."/>
        </authorList>
    </citation>
    <scope>NUCLEOTIDE SEQUENCE</scope>
    <source>
        <strain evidence="2">ZM23</strain>
    </source>
</reference>
<evidence type="ECO:0000256" key="1">
    <source>
        <dbReference type="SAM" id="Phobius"/>
    </source>
</evidence>
<sequence>MANVLHHKVVASLPAALEANSIYLVRVGSGFDQYITNSSGQIVAYPMNRPASVPVLLASGALSAIALLGGTSLPITLSDGSSALLPVTLNGE</sequence>
<dbReference type="EMBL" id="CP113432">
    <property type="protein sequence ID" value="WAI47421.1"/>
    <property type="molecule type" value="Genomic_DNA"/>
</dbReference>
<evidence type="ECO:0000313" key="2">
    <source>
        <dbReference type="EMBL" id="WAI47421.1"/>
    </source>
</evidence>
<dbReference type="RefSeq" id="WP_254473732.1">
    <property type="nucleotide sequence ID" value="NZ_CP113432.1"/>
</dbReference>
<keyword evidence="1" id="KW-0812">Transmembrane</keyword>
<accession>A0ABY6ZRL0</accession>
<keyword evidence="1" id="KW-1133">Transmembrane helix</keyword>
<proteinExistence type="predicted"/>
<dbReference type="Proteomes" id="UP001163624">
    <property type="component" value="Chromosome"/>
</dbReference>
<organism evidence="2 3">
    <name type="scientific">Pseudomonas triclosanedens</name>
    <dbReference type="NCBI Taxonomy" id="2961893"/>
    <lineage>
        <taxon>Bacteria</taxon>
        <taxon>Pseudomonadati</taxon>
        <taxon>Pseudomonadota</taxon>
        <taxon>Gammaproteobacteria</taxon>
        <taxon>Pseudomonadales</taxon>
        <taxon>Pseudomonadaceae</taxon>
        <taxon>Pseudomonas</taxon>
    </lineage>
</organism>
<protein>
    <submittedName>
        <fullName evidence="2">Uncharacterized protein</fullName>
    </submittedName>
</protein>
<feature type="transmembrane region" description="Helical" evidence="1">
    <location>
        <begin position="55"/>
        <end position="77"/>
    </location>
</feature>
<name>A0ABY6ZRL0_9PSED</name>